<protein>
    <submittedName>
        <fullName evidence="1">Gsr3153 protein</fullName>
    </submittedName>
</protein>
<reference evidence="1 2" key="1">
    <citation type="journal article" date="2003" name="DNA Res.">
        <title>Complete genome structure of Gloeobacter violaceus PCC 7421, a cyanobacterium that lacks thylakoids.</title>
        <authorList>
            <person name="Nakamura Y."/>
            <person name="Kaneko T."/>
            <person name="Sato S."/>
            <person name="Mimuro M."/>
            <person name="Miyashita H."/>
            <person name="Tsuchiya T."/>
            <person name="Sasamoto S."/>
            <person name="Watanabe A."/>
            <person name="Kawashima K."/>
            <person name="Kishida Y."/>
            <person name="Kiyokawa C."/>
            <person name="Kohara M."/>
            <person name="Matsumoto M."/>
            <person name="Matsuno A."/>
            <person name="Nakazaki N."/>
            <person name="Shimpo S."/>
            <person name="Takeuchi C."/>
            <person name="Yamada M."/>
            <person name="Tabata S."/>
        </authorList>
    </citation>
    <scope>NUCLEOTIDE SEQUENCE [LARGE SCALE GENOMIC DNA]</scope>
    <source>
        <strain evidence="2">ATCC 29082 / PCC 7421</strain>
    </source>
</reference>
<gene>
    <name evidence="1" type="ordered locus">gsr3153</name>
</gene>
<dbReference type="HOGENOM" id="CLU_2682599_0_0_3"/>
<dbReference type="InParanoid" id="Q7NGL6"/>
<dbReference type="Proteomes" id="UP000000557">
    <property type="component" value="Chromosome"/>
</dbReference>
<organism evidence="1 2">
    <name type="scientific">Gloeobacter violaceus (strain ATCC 29082 / PCC 7421)</name>
    <dbReference type="NCBI Taxonomy" id="251221"/>
    <lineage>
        <taxon>Bacteria</taxon>
        <taxon>Bacillati</taxon>
        <taxon>Cyanobacteriota</taxon>
        <taxon>Cyanophyceae</taxon>
        <taxon>Gloeobacterales</taxon>
        <taxon>Gloeobacteraceae</taxon>
        <taxon>Gloeobacter</taxon>
    </lineage>
</organism>
<dbReference type="RefSeq" id="WP_011143145.1">
    <property type="nucleotide sequence ID" value="NC_005125.1"/>
</dbReference>
<dbReference type="STRING" id="251221.gene:10760659"/>
<evidence type="ECO:0000313" key="1">
    <source>
        <dbReference type="EMBL" id="BAC91094.1"/>
    </source>
</evidence>
<name>Q7NGL6_GLOVI</name>
<proteinExistence type="predicted"/>
<dbReference type="AlphaFoldDB" id="Q7NGL6"/>
<dbReference type="EnsemblBacteria" id="BAC91094">
    <property type="protein sequence ID" value="BAC91094"/>
    <property type="gene ID" value="BAC91094"/>
</dbReference>
<accession>Q7NGL6</accession>
<dbReference type="eggNOG" id="COG0633">
    <property type="taxonomic scope" value="Bacteria"/>
</dbReference>
<keyword evidence="2" id="KW-1185">Reference proteome</keyword>
<reference evidence="1 2" key="2">
    <citation type="journal article" date="2003" name="DNA Res.">
        <title>Complete genome structure of Gloeobacter violaceus PCC 7421, a cyanobacterium that lacks thylakoids (supplement).</title>
        <authorList>
            <person name="Nakamura Y."/>
            <person name="Kaneko T."/>
            <person name="Sato S."/>
            <person name="Mimuro M."/>
            <person name="Miyashita H."/>
            <person name="Tsuchiya T."/>
            <person name="Sasamoto S."/>
            <person name="Watanabe A."/>
            <person name="Kawashima K."/>
            <person name="Kishida Y."/>
            <person name="Kiyokawa C."/>
            <person name="Kohara M."/>
            <person name="Matsumoto M."/>
            <person name="Matsuno A."/>
            <person name="Nakazaki N."/>
            <person name="Shimpo S."/>
            <person name="Takeuchi C."/>
            <person name="Yamada M."/>
            <person name="Tabata S."/>
        </authorList>
    </citation>
    <scope>NUCLEOTIDE SEQUENCE [LARGE SCALE GENOMIC DNA]</scope>
    <source>
        <strain evidence="2">ATCC 29082 / PCC 7421</strain>
    </source>
</reference>
<dbReference type="OrthoDB" id="9799640at2"/>
<evidence type="ECO:0000313" key="2">
    <source>
        <dbReference type="Proteomes" id="UP000000557"/>
    </source>
</evidence>
<dbReference type="EMBL" id="BA000045">
    <property type="protein sequence ID" value="BAC91094.1"/>
    <property type="molecule type" value="Genomic_DNA"/>
</dbReference>
<sequence length="74" mass="8100">MGGSNPYIQRVEYELPQIADAIRFLPKGQALRVDPARSPHGDNGLPGSVLDIALAYGIDIVIEISAWNRNLARE</sequence>
<dbReference type="KEGG" id="gvi:gsr3153"/>